<evidence type="ECO:0000256" key="3">
    <source>
        <dbReference type="ARBA" id="ARBA00022679"/>
    </source>
</evidence>
<dbReference type="EMBL" id="JABZGU010000229">
    <property type="protein sequence ID" value="MBF4803475.1"/>
    <property type="molecule type" value="Genomic_DNA"/>
</dbReference>
<dbReference type="GO" id="GO:0046872">
    <property type="term" value="F:metal ion binding"/>
    <property type="evidence" value="ECO:0007669"/>
    <property type="project" value="UniProtKB-KW"/>
</dbReference>
<dbReference type="SUPFAM" id="SSF48576">
    <property type="entry name" value="Terpenoid synthases"/>
    <property type="match status" value="1"/>
</dbReference>
<accession>A0A9D5X4R1</accession>
<dbReference type="PANTHER" id="PTHR12001:SF85">
    <property type="entry name" value="SHORT CHAIN ISOPRENYL DIPHOSPHATE SYNTHASE"/>
    <property type="match status" value="1"/>
</dbReference>
<proteinExistence type="inferred from homology"/>
<protein>
    <submittedName>
        <fullName evidence="6">Polyprenyl synthetase family protein</fullName>
    </submittedName>
</protein>
<evidence type="ECO:0000256" key="5">
    <source>
        <dbReference type="ARBA" id="ARBA00022842"/>
    </source>
</evidence>
<name>A0A9D5X4R1_9ACTN</name>
<evidence type="ECO:0000313" key="6">
    <source>
        <dbReference type="EMBL" id="MBF4803475.1"/>
    </source>
</evidence>
<dbReference type="PANTHER" id="PTHR12001">
    <property type="entry name" value="GERANYLGERANYL PYROPHOSPHATE SYNTHASE"/>
    <property type="match status" value="1"/>
</dbReference>
<dbReference type="AlphaFoldDB" id="A0A9D5X4R1"/>
<keyword evidence="3" id="KW-0808">Transferase</keyword>
<comment type="similarity">
    <text evidence="2">Belongs to the FPP/GGPP synthase family.</text>
</comment>
<dbReference type="Gene3D" id="1.10.600.10">
    <property type="entry name" value="Farnesyl Diphosphate Synthase"/>
    <property type="match status" value="1"/>
</dbReference>
<dbReference type="InterPro" id="IPR000092">
    <property type="entry name" value="Polyprenyl_synt"/>
</dbReference>
<dbReference type="InterPro" id="IPR008949">
    <property type="entry name" value="Isoprenoid_synthase_dom_sf"/>
</dbReference>
<feature type="non-terminal residue" evidence="6">
    <location>
        <position position="1"/>
    </location>
</feature>
<keyword evidence="5" id="KW-0460">Magnesium</keyword>
<comment type="cofactor">
    <cofactor evidence="1">
        <name>Mg(2+)</name>
        <dbReference type="ChEBI" id="CHEBI:18420"/>
    </cofactor>
</comment>
<comment type="caution">
    <text evidence="6">The sequence shown here is derived from an EMBL/GenBank/DDBJ whole genome shotgun (WGS) entry which is preliminary data.</text>
</comment>
<evidence type="ECO:0000256" key="1">
    <source>
        <dbReference type="ARBA" id="ARBA00001946"/>
    </source>
</evidence>
<dbReference type="GO" id="GO:0008299">
    <property type="term" value="P:isoprenoid biosynthetic process"/>
    <property type="evidence" value="ECO:0007669"/>
    <property type="project" value="InterPro"/>
</dbReference>
<sequence length="230" mass="25304">TGLAINVGDSALVNVVRRVTVADHLSDQLKIRVIDALLAMQEHTLEGQALDLGWAQNERWDVTSEQYLFMALSKTAYYSAAYPLVLGALIGGADQKTLDALKEFGLKVGLAFQLQDDLLNLVGNAQVQGKDFRSDITEGKRTLAVVYALEHLTEAEKTELVSILSAHTGDTLKLQRAVELMESANAIKFVRAHALALVDEAKHVLENVILTEDARDTLLSMADFFVNRER</sequence>
<dbReference type="Proteomes" id="UP000787322">
    <property type="component" value="Unassembled WGS sequence"/>
</dbReference>
<gene>
    <name evidence="6" type="ORF">HXK24_06665</name>
</gene>
<dbReference type="GO" id="GO:0004659">
    <property type="term" value="F:prenyltransferase activity"/>
    <property type="evidence" value="ECO:0007669"/>
    <property type="project" value="InterPro"/>
</dbReference>
<evidence type="ECO:0000256" key="2">
    <source>
        <dbReference type="ARBA" id="ARBA00006706"/>
    </source>
</evidence>
<evidence type="ECO:0000313" key="7">
    <source>
        <dbReference type="Proteomes" id="UP000787322"/>
    </source>
</evidence>
<reference evidence="6" key="1">
    <citation type="submission" date="2020-04" db="EMBL/GenBank/DDBJ databases">
        <title>Deep metagenomics examines the oral microbiome during advanced dental caries in children, revealing novel taxa and co-occurrences with host molecules.</title>
        <authorList>
            <person name="Baker J.L."/>
            <person name="Morton J.T."/>
            <person name="Dinis M."/>
            <person name="Alvarez R."/>
            <person name="Tran N.C."/>
            <person name="Knight R."/>
            <person name="Edlund A."/>
        </authorList>
    </citation>
    <scope>NUCLEOTIDE SEQUENCE</scope>
    <source>
        <strain evidence="6">JCVI_3_bin.11</strain>
    </source>
</reference>
<dbReference type="InterPro" id="IPR033749">
    <property type="entry name" value="Polyprenyl_synt_CS"/>
</dbReference>
<organism evidence="6 7">
    <name type="scientific">Lancefieldella parvula</name>
    <dbReference type="NCBI Taxonomy" id="1382"/>
    <lineage>
        <taxon>Bacteria</taxon>
        <taxon>Bacillati</taxon>
        <taxon>Actinomycetota</taxon>
        <taxon>Coriobacteriia</taxon>
        <taxon>Coriobacteriales</taxon>
        <taxon>Atopobiaceae</taxon>
        <taxon>Lancefieldella</taxon>
    </lineage>
</organism>
<dbReference type="Pfam" id="PF00348">
    <property type="entry name" value="polyprenyl_synt"/>
    <property type="match status" value="1"/>
</dbReference>
<keyword evidence="4" id="KW-0479">Metal-binding</keyword>
<evidence type="ECO:0000256" key="4">
    <source>
        <dbReference type="ARBA" id="ARBA00022723"/>
    </source>
</evidence>
<dbReference type="PROSITE" id="PS00444">
    <property type="entry name" value="POLYPRENYL_SYNTHASE_2"/>
    <property type="match status" value="1"/>
</dbReference>